<organism evidence="1">
    <name type="scientific">Gallibacterium anatis</name>
    <dbReference type="NCBI Taxonomy" id="750"/>
    <lineage>
        <taxon>Bacteria</taxon>
        <taxon>Pseudomonadati</taxon>
        <taxon>Pseudomonadota</taxon>
        <taxon>Gammaproteobacteria</taxon>
        <taxon>Pasteurellales</taxon>
        <taxon>Pasteurellaceae</taxon>
        <taxon>Gallibacterium</taxon>
    </lineage>
</organism>
<name>A0A930YA57_9PAST</name>
<dbReference type="AlphaFoldDB" id="A0A930YA57"/>
<reference evidence="1" key="1">
    <citation type="submission" date="2020-11" db="EMBL/GenBank/DDBJ databases">
        <title>Gallibacterium anatis 1637, full genome, WGS.</title>
        <authorList>
            <person name="Laishevtcev A.I."/>
            <person name="Yakimova E.A."/>
            <person name="Petkovich D."/>
            <person name="Stepanova T.V."/>
            <person name="Kalendr R.S."/>
            <person name="Rubalsky E.O."/>
            <person name="Zulkarneev E.R."/>
            <person name="Aleshkin A.V."/>
        </authorList>
    </citation>
    <scope>NUCLEOTIDE SEQUENCE</scope>
    <source>
        <strain evidence="1">1637</strain>
    </source>
</reference>
<protein>
    <submittedName>
        <fullName evidence="1">Uncharacterized protein</fullName>
    </submittedName>
</protein>
<comment type="caution">
    <text evidence="1">The sequence shown here is derived from an EMBL/GenBank/DDBJ whole genome shotgun (WGS) entry which is preliminary data.</text>
</comment>
<dbReference type="EMBL" id="JADION010000004">
    <property type="protein sequence ID" value="MBF4102278.1"/>
    <property type="molecule type" value="Genomic_DNA"/>
</dbReference>
<proteinExistence type="predicted"/>
<sequence length="82" mass="9526">MGKKGTKEQVSEDTYIDCFNSGFQSDLNQKGFTLDSYNKGLTLGLYKWDEYNISLYQGKCLHDLGYVFKRGYIFKILLSLFE</sequence>
<gene>
    <name evidence="1" type="ORF">INT80_02330</name>
</gene>
<evidence type="ECO:0000313" key="1">
    <source>
        <dbReference type="EMBL" id="MBF4102278.1"/>
    </source>
</evidence>
<accession>A0A930YA57</accession>